<feature type="transmembrane region" description="Helical" evidence="1">
    <location>
        <begin position="36"/>
        <end position="55"/>
    </location>
</feature>
<dbReference type="EMBL" id="LAZL01000010">
    <property type="protein sequence ID" value="KMT65553.1"/>
    <property type="molecule type" value="Genomic_DNA"/>
</dbReference>
<protein>
    <recommendedName>
        <fullName evidence="4">Transmembrane protein</fullName>
    </recommendedName>
</protein>
<sequence length="132" mass="15393">MSKFNVGLNISIGCIFVVFGYLQINDRSQYGNSDWWIWLCLYWAAGIMSIAIIKYKRVKQYINWFCGLFWGCLLFKLQDQQGNLQPQQLNPMKIFDELTGAMLQQSNESLGLLLVCLWFSFLAFKQTSLDPR</sequence>
<keyword evidence="1" id="KW-0812">Transmembrane</keyword>
<accession>A0A0J8GXV2</accession>
<dbReference type="InterPro" id="IPR029377">
    <property type="entry name" value="TMEM220"/>
</dbReference>
<evidence type="ECO:0000256" key="1">
    <source>
        <dbReference type="SAM" id="Phobius"/>
    </source>
</evidence>
<proteinExistence type="predicted"/>
<keyword evidence="1" id="KW-0472">Membrane</keyword>
<keyword evidence="1" id="KW-1133">Transmembrane helix</keyword>
<dbReference type="OrthoDB" id="6387149at2"/>
<gene>
    <name evidence="2" type="ORF">XM47_07545</name>
</gene>
<comment type="caution">
    <text evidence="2">The sequence shown here is derived from an EMBL/GenBank/DDBJ whole genome shotgun (WGS) entry which is preliminary data.</text>
</comment>
<evidence type="ECO:0000313" key="3">
    <source>
        <dbReference type="Proteomes" id="UP000037600"/>
    </source>
</evidence>
<evidence type="ECO:0008006" key="4">
    <source>
        <dbReference type="Google" id="ProtNLM"/>
    </source>
</evidence>
<dbReference type="AlphaFoldDB" id="A0A0J8GXV2"/>
<dbReference type="RefSeq" id="WP_048691308.1">
    <property type="nucleotide sequence ID" value="NZ_KQ130487.1"/>
</dbReference>
<name>A0A0J8GXV2_9ALTE</name>
<evidence type="ECO:0000313" key="2">
    <source>
        <dbReference type="EMBL" id="KMT65553.1"/>
    </source>
</evidence>
<dbReference type="Proteomes" id="UP000037600">
    <property type="component" value="Unassembled WGS sequence"/>
</dbReference>
<organism evidence="2 3">
    <name type="scientific">Catenovulum maritimum</name>
    <dbReference type="NCBI Taxonomy" id="1513271"/>
    <lineage>
        <taxon>Bacteria</taxon>
        <taxon>Pseudomonadati</taxon>
        <taxon>Pseudomonadota</taxon>
        <taxon>Gammaproteobacteria</taxon>
        <taxon>Alteromonadales</taxon>
        <taxon>Alteromonadaceae</taxon>
        <taxon>Catenovulum</taxon>
    </lineage>
</organism>
<keyword evidence="3" id="KW-1185">Reference proteome</keyword>
<reference evidence="2 3" key="1">
    <citation type="submission" date="2015-04" db="EMBL/GenBank/DDBJ databases">
        <title>Draft Genome Sequence of the Novel Agar-Digesting Marine Bacterium Q1.</title>
        <authorList>
            <person name="Li Y."/>
            <person name="Li D."/>
            <person name="Chen G."/>
            <person name="Du Z."/>
        </authorList>
    </citation>
    <scope>NUCLEOTIDE SEQUENCE [LARGE SCALE GENOMIC DNA]</scope>
    <source>
        <strain evidence="2 3">Q1</strain>
    </source>
</reference>
<dbReference type="Pfam" id="PF15071">
    <property type="entry name" value="TMEM220"/>
    <property type="match status" value="1"/>
</dbReference>
<feature type="transmembrane region" description="Helical" evidence="1">
    <location>
        <begin position="6"/>
        <end position="24"/>
    </location>
</feature>